<dbReference type="PIRSF" id="PIRSF004846">
    <property type="entry name" value="ModA"/>
    <property type="match status" value="1"/>
</dbReference>
<feature type="binding site" evidence="4">
    <location>
        <position position="171"/>
    </location>
    <ligand>
        <name>molybdate</name>
        <dbReference type="ChEBI" id="CHEBI:36264"/>
    </ligand>
</feature>
<dbReference type="Proteomes" id="UP000220914">
    <property type="component" value="Unassembled WGS sequence"/>
</dbReference>
<dbReference type="GO" id="GO:0015689">
    <property type="term" value="P:molybdate ion transport"/>
    <property type="evidence" value="ECO:0007669"/>
    <property type="project" value="InterPro"/>
</dbReference>
<dbReference type="Pfam" id="PF13531">
    <property type="entry name" value="SBP_bac_11"/>
    <property type="match status" value="1"/>
</dbReference>
<dbReference type="SUPFAM" id="SSF53850">
    <property type="entry name" value="Periplasmic binding protein-like II"/>
    <property type="match status" value="1"/>
</dbReference>
<comment type="similarity">
    <text evidence="1">Belongs to the bacterial solute-binding protein ModA family.</text>
</comment>
<evidence type="ECO:0000256" key="2">
    <source>
        <dbReference type="ARBA" id="ARBA00022723"/>
    </source>
</evidence>
<dbReference type="PROSITE" id="PS00430">
    <property type="entry name" value="TONB_DEPENDENT_REC_1"/>
    <property type="match status" value="1"/>
</dbReference>
<keyword evidence="4" id="KW-0500">Molybdenum</keyword>
<feature type="chain" id="PRO_5039443796" evidence="5">
    <location>
        <begin position="26"/>
        <end position="253"/>
    </location>
</feature>
<feature type="binding site" evidence="4">
    <location>
        <position position="40"/>
    </location>
    <ligand>
        <name>molybdate</name>
        <dbReference type="ChEBI" id="CHEBI:36264"/>
    </ligand>
</feature>
<dbReference type="InterPro" id="IPR010916">
    <property type="entry name" value="TonB_box_CS"/>
</dbReference>
<accession>A0A2A7MWQ9</accession>
<feature type="binding site" evidence="4">
    <location>
        <position position="189"/>
    </location>
    <ligand>
        <name>molybdate</name>
        <dbReference type="ChEBI" id="CHEBI:36264"/>
    </ligand>
</feature>
<evidence type="ECO:0000313" key="7">
    <source>
        <dbReference type="Proteomes" id="UP000220914"/>
    </source>
</evidence>
<dbReference type="EMBL" id="PDCP01000036">
    <property type="protein sequence ID" value="PEG36262.1"/>
    <property type="molecule type" value="Genomic_DNA"/>
</dbReference>
<protein>
    <submittedName>
        <fullName evidence="6">Molybdate ABC transporter substrate-binding protein</fullName>
    </submittedName>
</protein>
<evidence type="ECO:0000313" key="6">
    <source>
        <dbReference type="EMBL" id="PEG36262.1"/>
    </source>
</evidence>
<dbReference type="GO" id="GO:0046872">
    <property type="term" value="F:metal ion binding"/>
    <property type="evidence" value="ECO:0007669"/>
    <property type="project" value="UniProtKB-KW"/>
</dbReference>
<reference evidence="6 7" key="1">
    <citation type="submission" date="2017-10" db="EMBL/GenBank/DDBJ databases">
        <title>The new phylogeny of genus Mycobacterium.</title>
        <authorList>
            <person name="Tortoli E."/>
            <person name="Trovato A."/>
            <person name="Cirillo D.M."/>
        </authorList>
    </citation>
    <scope>NUCLEOTIDE SEQUENCE [LARGE SCALE GENOMIC DNA]</scope>
    <source>
        <strain evidence="6 7">CCUG37673</strain>
    </source>
</reference>
<organism evidence="6 7">
    <name type="scientific">Mycolicibacterium agri</name>
    <name type="common">Mycobacterium agri</name>
    <dbReference type="NCBI Taxonomy" id="36811"/>
    <lineage>
        <taxon>Bacteria</taxon>
        <taxon>Bacillati</taxon>
        <taxon>Actinomycetota</taxon>
        <taxon>Actinomycetes</taxon>
        <taxon>Mycobacteriales</taxon>
        <taxon>Mycobacteriaceae</taxon>
        <taxon>Mycolicibacterium</taxon>
    </lineage>
</organism>
<keyword evidence="3 5" id="KW-0732">Signal</keyword>
<evidence type="ECO:0000256" key="3">
    <source>
        <dbReference type="ARBA" id="ARBA00022729"/>
    </source>
</evidence>
<sequence>MAVPKSSSLSLVLAAVLLLVGCSSSEEESQNTITVFAAASLKDSFTEIGEQFKTDNPDASVEFNFAGSSDLVTQLVQGAGAEVFASADTNNMVKAEQADLVDGEPVNFASNVLTIVTAPGNPQQIASFADLTKPDVSVVVCAAQVPCGSATEKIEAATGTQLNPVSEESSVTDVLNKVTSGQADAGVVYVTDARAAGDKVATVEIAESGAAVNTYPIAVLKDAPQKDLAKKFVETVTGEYGQKVLSEAGFGKP</sequence>
<keyword evidence="2 4" id="KW-0479">Metal-binding</keyword>
<dbReference type="CDD" id="cd13538">
    <property type="entry name" value="PBP2_ModA_like_1"/>
    <property type="match status" value="1"/>
</dbReference>
<name>A0A2A7MWQ9_MYCAG</name>
<keyword evidence="7" id="KW-1185">Reference proteome</keyword>
<dbReference type="PANTHER" id="PTHR30632">
    <property type="entry name" value="MOLYBDATE-BINDING PERIPLASMIC PROTEIN"/>
    <property type="match status" value="1"/>
</dbReference>
<dbReference type="GO" id="GO:0030973">
    <property type="term" value="F:molybdate ion binding"/>
    <property type="evidence" value="ECO:0007669"/>
    <property type="project" value="TreeGrafter"/>
</dbReference>
<dbReference type="Gene3D" id="3.40.190.10">
    <property type="entry name" value="Periplasmic binding protein-like II"/>
    <property type="match status" value="2"/>
</dbReference>
<dbReference type="PANTHER" id="PTHR30632:SF0">
    <property type="entry name" value="SULFATE-BINDING PROTEIN"/>
    <property type="match status" value="1"/>
</dbReference>
<proteinExistence type="inferred from homology"/>
<dbReference type="InterPro" id="IPR005950">
    <property type="entry name" value="ModA"/>
</dbReference>
<dbReference type="NCBIfam" id="TIGR01256">
    <property type="entry name" value="modA"/>
    <property type="match status" value="1"/>
</dbReference>
<gene>
    <name evidence="6" type="primary">modA</name>
    <name evidence="6" type="ORF">CQY20_19585</name>
</gene>
<dbReference type="OrthoDB" id="9785015at2"/>
<dbReference type="PROSITE" id="PS51257">
    <property type="entry name" value="PROKAR_LIPOPROTEIN"/>
    <property type="match status" value="1"/>
</dbReference>
<feature type="signal peptide" evidence="5">
    <location>
        <begin position="1"/>
        <end position="25"/>
    </location>
</feature>
<dbReference type="AlphaFoldDB" id="A0A2A7MWQ9"/>
<feature type="binding site" evidence="4">
    <location>
        <position position="68"/>
    </location>
    <ligand>
        <name>molybdate</name>
        <dbReference type="ChEBI" id="CHEBI:36264"/>
    </ligand>
</feature>
<comment type="caution">
    <text evidence="6">The sequence shown here is derived from an EMBL/GenBank/DDBJ whole genome shotgun (WGS) entry which is preliminary data.</text>
</comment>
<evidence type="ECO:0000256" key="1">
    <source>
        <dbReference type="ARBA" id="ARBA00009175"/>
    </source>
</evidence>
<dbReference type="InterPro" id="IPR050682">
    <property type="entry name" value="ModA/WtpA"/>
</dbReference>
<evidence type="ECO:0000256" key="4">
    <source>
        <dbReference type="PIRSR" id="PIRSR004846-1"/>
    </source>
</evidence>
<evidence type="ECO:0000256" key="5">
    <source>
        <dbReference type="SAM" id="SignalP"/>
    </source>
</evidence>